<sequence>MNNDLTTHEYARMNVSPRANHHLQLHPLALTVGVLGLFLLFFLVTASSYQKQKLQILARKMLWKKRKSMMEEEEDRGGPYIEWWKEE</sequence>
<organism evidence="2 3">
    <name type="scientific">Peronospora belbahrii</name>
    <dbReference type="NCBI Taxonomy" id="622444"/>
    <lineage>
        <taxon>Eukaryota</taxon>
        <taxon>Sar</taxon>
        <taxon>Stramenopiles</taxon>
        <taxon>Oomycota</taxon>
        <taxon>Peronosporomycetes</taxon>
        <taxon>Peronosporales</taxon>
        <taxon>Peronosporaceae</taxon>
        <taxon>Peronospora</taxon>
    </lineage>
</organism>
<feature type="transmembrane region" description="Helical" evidence="1">
    <location>
        <begin position="28"/>
        <end position="49"/>
    </location>
</feature>
<keyword evidence="1" id="KW-1133">Transmembrane helix</keyword>
<evidence type="ECO:0000256" key="1">
    <source>
        <dbReference type="SAM" id="Phobius"/>
    </source>
</evidence>
<proteinExistence type="predicted"/>
<name>A0AAU9LII0_9STRA</name>
<evidence type="ECO:0000313" key="3">
    <source>
        <dbReference type="Proteomes" id="UP001160483"/>
    </source>
</evidence>
<protein>
    <submittedName>
        <fullName evidence="2">Uncharacterized protein</fullName>
    </submittedName>
</protein>
<dbReference type="EMBL" id="CAKKTJ010000321">
    <property type="protein sequence ID" value="CAH0479861.1"/>
    <property type="molecule type" value="Genomic_DNA"/>
</dbReference>
<comment type="caution">
    <text evidence="2">The sequence shown here is derived from an EMBL/GenBank/DDBJ whole genome shotgun (WGS) entry which is preliminary data.</text>
</comment>
<keyword evidence="1" id="KW-0472">Membrane</keyword>
<keyword evidence="1" id="KW-0812">Transmembrane</keyword>
<dbReference type="AlphaFoldDB" id="A0AAU9LII0"/>
<reference evidence="2" key="1">
    <citation type="submission" date="2021-11" db="EMBL/GenBank/DDBJ databases">
        <authorList>
            <person name="Islam A."/>
            <person name="Islam S."/>
            <person name="Flora M.S."/>
            <person name="Rahman M."/>
            <person name="Ziaur R.M."/>
            <person name="Epstein J.H."/>
            <person name="Hassan M."/>
            <person name="Klassen M."/>
            <person name="Woodard K."/>
            <person name="Webb A."/>
            <person name="Webby R.J."/>
            <person name="El Zowalaty M.E."/>
        </authorList>
    </citation>
    <scope>NUCLEOTIDE SEQUENCE</scope>
    <source>
        <strain evidence="2">Pbs3</strain>
    </source>
</reference>
<accession>A0AAU9LII0</accession>
<dbReference type="Proteomes" id="UP001160483">
    <property type="component" value="Unassembled WGS sequence"/>
</dbReference>
<gene>
    <name evidence="2" type="ORF">PBS003_LOCUS6492</name>
</gene>
<evidence type="ECO:0000313" key="2">
    <source>
        <dbReference type="EMBL" id="CAH0479861.1"/>
    </source>
</evidence>